<reference evidence="1" key="1">
    <citation type="submission" date="2020-07" db="EMBL/GenBank/DDBJ databases">
        <title>Vallitalea pronyensis genome.</title>
        <authorList>
            <person name="Postec A."/>
        </authorList>
    </citation>
    <scope>NUCLEOTIDE SEQUENCE</scope>
    <source>
        <strain evidence="1">FatNI3</strain>
    </source>
</reference>
<evidence type="ECO:0000313" key="2">
    <source>
        <dbReference type="Proteomes" id="UP000683246"/>
    </source>
</evidence>
<dbReference type="KEGG" id="vpy:HZI73_22430"/>
<name>A0A8J8MMZ5_9FIRM</name>
<sequence>MCECIKKRIEKMKNNQELLKGTKNWKEISPMFKHTTEFPFVSPLNIPVVINGINSKGNKAKKELYYHCSFCPFCGEQWNEPDKV</sequence>
<proteinExistence type="predicted"/>
<dbReference type="Proteomes" id="UP000683246">
    <property type="component" value="Chromosome"/>
</dbReference>
<protein>
    <submittedName>
        <fullName evidence="1">Uncharacterized protein</fullName>
    </submittedName>
</protein>
<gene>
    <name evidence="1" type="ORF">HZI73_22430</name>
</gene>
<dbReference type="RefSeq" id="WP_212695587.1">
    <property type="nucleotide sequence ID" value="NZ_CP058649.1"/>
</dbReference>
<evidence type="ECO:0000313" key="1">
    <source>
        <dbReference type="EMBL" id="QUI24887.1"/>
    </source>
</evidence>
<dbReference type="AlphaFoldDB" id="A0A8J8MMZ5"/>
<dbReference type="EMBL" id="CP058649">
    <property type="protein sequence ID" value="QUI24887.1"/>
    <property type="molecule type" value="Genomic_DNA"/>
</dbReference>
<accession>A0A8J8MMZ5</accession>
<organism evidence="1 2">
    <name type="scientific">Vallitalea pronyensis</name>
    <dbReference type="NCBI Taxonomy" id="1348613"/>
    <lineage>
        <taxon>Bacteria</taxon>
        <taxon>Bacillati</taxon>
        <taxon>Bacillota</taxon>
        <taxon>Clostridia</taxon>
        <taxon>Lachnospirales</taxon>
        <taxon>Vallitaleaceae</taxon>
        <taxon>Vallitalea</taxon>
    </lineage>
</organism>
<keyword evidence="2" id="KW-1185">Reference proteome</keyword>